<name>A0A1M5RWH9_9BACT</name>
<keyword evidence="6" id="KW-1185">Reference proteome</keyword>
<evidence type="ECO:0000259" key="4">
    <source>
        <dbReference type="Pfam" id="PF00535"/>
    </source>
</evidence>
<keyword evidence="3 5" id="KW-0808">Transferase</keyword>
<organism evidence="5 6">
    <name type="scientific">Thermosipho atlanticus DSM 15807</name>
    <dbReference type="NCBI Taxonomy" id="1123380"/>
    <lineage>
        <taxon>Bacteria</taxon>
        <taxon>Thermotogati</taxon>
        <taxon>Thermotogota</taxon>
        <taxon>Thermotogae</taxon>
        <taxon>Thermotogales</taxon>
        <taxon>Fervidobacteriaceae</taxon>
        <taxon>Thermosipho</taxon>
    </lineage>
</organism>
<protein>
    <submittedName>
        <fullName evidence="5">Glycosyl transferase family 2</fullName>
    </submittedName>
</protein>
<dbReference type="AlphaFoldDB" id="A0A1M5RWH9"/>
<evidence type="ECO:0000313" key="5">
    <source>
        <dbReference type="EMBL" id="SHH30682.1"/>
    </source>
</evidence>
<evidence type="ECO:0000256" key="2">
    <source>
        <dbReference type="ARBA" id="ARBA00022676"/>
    </source>
</evidence>
<comment type="similarity">
    <text evidence="1">Belongs to the glycosyltransferase 2 family.</text>
</comment>
<dbReference type="RefSeq" id="WP_073072173.1">
    <property type="nucleotide sequence ID" value="NZ_FQXN01000002.1"/>
</dbReference>
<gene>
    <name evidence="5" type="ORF">SAMN02745199_0665</name>
</gene>
<evidence type="ECO:0000256" key="3">
    <source>
        <dbReference type="ARBA" id="ARBA00022679"/>
    </source>
</evidence>
<dbReference type="OrthoDB" id="9807778at2"/>
<dbReference type="SUPFAM" id="SSF53448">
    <property type="entry name" value="Nucleotide-diphospho-sugar transferases"/>
    <property type="match status" value="1"/>
</dbReference>
<dbReference type="PANTHER" id="PTHR43630">
    <property type="entry name" value="POLY-BETA-1,6-N-ACETYL-D-GLUCOSAMINE SYNTHASE"/>
    <property type="match status" value="1"/>
</dbReference>
<dbReference type="PANTHER" id="PTHR43630:SF1">
    <property type="entry name" value="POLY-BETA-1,6-N-ACETYL-D-GLUCOSAMINE SYNTHASE"/>
    <property type="match status" value="1"/>
</dbReference>
<sequence>MKNQPLISIVVPVLNEEKILENTLKNIRQQSYKNYELIVVDNGSTDNSVNIAKKFADKILFEEKKGSINAMTTGFKNAKGEIIVNCDADSLYPTNYLEKIVEAFNKSEKIVAVYGPLVFIENGKISNFFTLLGYTIADFLSKVFTNTYIVGAANFAIKKEIYDKVGGYNTNSNLASQDFRLAKKLSKHGKVKFIPSLIVLTSNRRFKENGTFRALLHSFKLWFDVAFNINKITYDNYYTHSYYQKKGANKEK</sequence>
<dbReference type="EMBL" id="FQXN01000002">
    <property type="protein sequence ID" value="SHH30682.1"/>
    <property type="molecule type" value="Genomic_DNA"/>
</dbReference>
<dbReference type="GO" id="GO:0016757">
    <property type="term" value="F:glycosyltransferase activity"/>
    <property type="evidence" value="ECO:0007669"/>
    <property type="project" value="UniProtKB-KW"/>
</dbReference>
<dbReference type="InterPro" id="IPR029044">
    <property type="entry name" value="Nucleotide-diphossugar_trans"/>
</dbReference>
<proteinExistence type="inferred from homology"/>
<feature type="domain" description="Glycosyltransferase 2-like" evidence="4">
    <location>
        <begin position="8"/>
        <end position="165"/>
    </location>
</feature>
<accession>A0A1M5RWH9</accession>
<dbReference type="STRING" id="1123380.SAMN02745199_0665"/>
<evidence type="ECO:0000256" key="1">
    <source>
        <dbReference type="ARBA" id="ARBA00006739"/>
    </source>
</evidence>
<evidence type="ECO:0000313" key="6">
    <source>
        <dbReference type="Proteomes" id="UP000242592"/>
    </source>
</evidence>
<dbReference type="Pfam" id="PF00535">
    <property type="entry name" value="Glycos_transf_2"/>
    <property type="match status" value="1"/>
</dbReference>
<dbReference type="Proteomes" id="UP000242592">
    <property type="component" value="Unassembled WGS sequence"/>
</dbReference>
<dbReference type="InterPro" id="IPR001173">
    <property type="entry name" value="Glyco_trans_2-like"/>
</dbReference>
<dbReference type="Gene3D" id="3.90.550.10">
    <property type="entry name" value="Spore Coat Polysaccharide Biosynthesis Protein SpsA, Chain A"/>
    <property type="match status" value="1"/>
</dbReference>
<reference evidence="6" key="1">
    <citation type="submission" date="2016-11" db="EMBL/GenBank/DDBJ databases">
        <authorList>
            <person name="Varghese N."/>
            <person name="Submissions S."/>
        </authorList>
    </citation>
    <scope>NUCLEOTIDE SEQUENCE [LARGE SCALE GENOMIC DNA]</scope>
    <source>
        <strain evidence="6">DSM 15807</strain>
    </source>
</reference>
<keyword evidence="2" id="KW-0328">Glycosyltransferase</keyword>